<dbReference type="PANTHER" id="PTHR40572:SF1">
    <property type="entry name" value="PROTEIN BAX"/>
    <property type="match status" value="1"/>
</dbReference>
<dbReference type="AlphaFoldDB" id="K9H5M6"/>
<feature type="domain" description="Mannosyl-glycoprotein endo-beta-N-acetylglucosamidase-like" evidence="1">
    <location>
        <begin position="227"/>
        <end position="354"/>
    </location>
</feature>
<proteinExistence type="predicted"/>
<dbReference type="GO" id="GO:0004040">
    <property type="term" value="F:amidase activity"/>
    <property type="evidence" value="ECO:0007669"/>
    <property type="project" value="InterPro"/>
</dbReference>
<gene>
    <name evidence="2" type="ORF">C882_2483</name>
</gene>
<dbReference type="eggNOG" id="COG2992">
    <property type="taxonomic scope" value="Bacteria"/>
</dbReference>
<accession>K9H5M6</accession>
<keyword evidence="3" id="KW-1185">Reference proteome</keyword>
<dbReference type="Gene3D" id="1.10.530.10">
    <property type="match status" value="1"/>
</dbReference>
<dbReference type="PANTHER" id="PTHR40572">
    <property type="entry name" value="PROTEIN BAX"/>
    <property type="match status" value="1"/>
</dbReference>
<dbReference type="Proteomes" id="UP000009881">
    <property type="component" value="Unassembled WGS sequence"/>
</dbReference>
<evidence type="ECO:0000313" key="3">
    <source>
        <dbReference type="Proteomes" id="UP000009881"/>
    </source>
</evidence>
<name>K9H5M6_9PROT</name>
<evidence type="ECO:0000313" key="2">
    <source>
        <dbReference type="EMBL" id="EKV32404.1"/>
    </source>
</evidence>
<reference evidence="2 3" key="1">
    <citation type="journal article" date="2013" name="Genome Announc.">
        <title>Draft Genome Sequence of an Alphaproteobacterium, Caenispirillum salinarum AK4(T), Isolated from a Solar Saltern.</title>
        <authorList>
            <person name="Khatri I."/>
            <person name="Singh A."/>
            <person name="Korpole S."/>
            <person name="Pinnaka A.K."/>
            <person name="Subramanian S."/>
        </authorList>
    </citation>
    <scope>NUCLEOTIDE SEQUENCE [LARGE SCALE GENOMIC DNA]</scope>
    <source>
        <strain evidence="2 3">AK4</strain>
    </source>
</reference>
<dbReference type="OrthoDB" id="9788155at2"/>
<dbReference type="InterPro" id="IPR053195">
    <property type="entry name" value="Bax-like"/>
</dbReference>
<sequence>MTSTRHASLSRHHRVGLFVLAGTVAALYGAVAVAVLAPETPGRPAGGVLSTGLSSPVPALRYDVVSTRPGGSASHGSETRIIRPAVMSRLLFGAPSTRDAIAGLPEAPHVEAPSVAEARALYDDLGYRLAHVADGRMGVPRVYLAAVPEDLASLRDVDARKSVFLRTVLPLVLRVNEEIAADRARVERIEAHRRAGGGIGPEDEAWLADRAAWYKLETVDIPALLARMDVLPPSLALAQAAEESGWGTSRFAREGNALFGQWTTDPGVKGLVPLARADDATHRVRAFDRLLDAVRAYARNLNTHPAYAELRAARRAARAAGEPVDGEALAATLHSYSERGQDYVDTLLLIMRANKLATLDRVRLGTQVARGS</sequence>
<dbReference type="RefSeq" id="WP_009538892.1">
    <property type="nucleotide sequence ID" value="NZ_ANHY01000003.1"/>
</dbReference>
<dbReference type="Pfam" id="PF01832">
    <property type="entry name" value="Glucosaminidase"/>
    <property type="match status" value="1"/>
</dbReference>
<protein>
    <submittedName>
        <fullName evidence="2">Putative FlgJ-like protein</fullName>
    </submittedName>
</protein>
<dbReference type="STRING" id="1238182.C882_2483"/>
<comment type="caution">
    <text evidence="2">The sequence shown here is derived from an EMBL/GenBank/DDBJ whole genome shotgun (WGS) entry which is preliminary data.</text>
</comment>
<organism evidence="2 3">
    <name type="scientific">Caenispirillum salinarum AK4</name>
    <dbReference type="NCBI Taxonomy" id="1238182"/>
    <lineage>
        <taxon>Bacteria</taxon>
        <taxon>Pseudomonadati</taxon>
        <taxon>Pseudomonadota</taxon>
        <taxon>Alphaproteobacteria</taxon>
        <taxon>Rhodospirillales</taxon>
        <taxon>Novispirillaceae</taxon>
        <taxon>Caenispirillum</taxon>
    </lineage>
</organism>
<dbReference type="InterPro" id="IPR002901">
    <property type="entry name" value="MGlyc_endo_b_GlcNAc-like_dom"/>
</dbReference>
<dbReference type="EMBL" id="ANHY01000003">
    <property type="protein sequence ID" value="EKV32404.1"/>
    <property type="molecule type" value="Genomic_DNA"/>
</dbReference>
<evidence type="ECO:0000259" key="1">
    <source>
        <dbReference type="Pfam" id="PF01832"/>
    </source>
</evidence>